<dbReference type="RefSeq" id="WP_126398669.1">
    <property type="nucleotide sequence ID" value="NZ_AP018907.1"/>
</dbReference>
<dbReference type="Proteomes" id="UP000266934">
    <property type="component" value="Chromosome"/>
</dbReference>
<gene>
    <name evidence="1" type="ORF">BLTE_13260</name>
</gene>
<reference evidence="1 2" key="1">
    <citation type="submission" date="2018-08" db="EMBL/GenBank/DDBJ databases">
        <title>Complete genome sequencing of Blastochloris tepida GI.</title>
        <authorList>
            <person name="Tsukatani Y."/>
            <person name="Mori H."/>
        </authorList>
    </citation>
    <scope>NUCLEOTIDE SEQUENCE [LARGE SCALE GENOMIC DNA]</scope>
    <source>
        <strain evidence="1 2">GI</strain>
    </source>
</reference>
<organism evidence="1 2">
    <name type="scientific">Blastochloris tepida</name>
    <dbReference type="NCBI Taxonomy" id="2233851"/>
    <lineage>
        <taxon>Bacteria</taxon>
        <taxon>Pseudomonadati</taxon>
        <taxon>Pseudomonadota</taxon>
        <taxon>Alphaproteobacteria</taxon>
        <taxon>Hyphomicrobiales</taxon>
        <taxon>Blastochloridaceae</taxon>
        <taxon>Blastochloris</taxon>
    </lineage>
</organism>
<evidence type="ECO:0000313" key="1">
    <source>
        <dbReference type="EMBL" id="BBF92641.1"/>
    </source>
</evidence>
<dbReference type="EMBL" id="AP018907">
    <property type="protein sequence ID" value="BBF92641.1"/>
    <property type="molecule type" value="Genomic_DNA"/>
</dbReference>
<accession>A0A348FZA8</accession>
<protein>
    <submittedName>
        <fullName evidence="1">Uncharacterized protein</fullName>
    </submittedName>
</protein>
<evidence type="ECO:0000313" key="2">
    <source>
        <dbReference type="Proteomes" id="UP000266934"/>
    </source>
</evidence>
<sequence>MGSKFYNFDAEFLFKDSYAVTASAAAQVASAAKIIDVGAARVDATMVVDVSAIDISSSDEAYKIVVQGSTSPTFASNIENLAVLDLGKSAARLAGAKDSVAGRYELFFTNQQADVTYPYLRVYTVCAGTTPSITYTAFGAPDASI</sequence>
<proteinExistence type="predicted"/>
<name>A0A348FZA8_9HYPH</name>
<dbReference type="KEGG" id="blag:BLTE_13260"/>
<dbReference type="OrthoDB" id="8449078at2"/>
<dbReference type="AlphaFoldDB" id="A0A348FZA8"/>
<dbReference type="Gene3D" id="2.60.120.1110">
    <property type="match status" value="1"/>
</dbReference>
<keyword evidence="2" id="KW-1185">Reference proteome</keyword>